<feature type="compositionally biased region" description="Low complexity" evidence="1">
    <location>
        <begin position="10"/>
        <end position="22"/>
    </location>
</feature>
<sequence length="349" mass="39861">MSVTLNIHQGPSRSPSRSPSGSTVDRWLDSLKESRELHKISHQMEEPIIPGVPSELREVEKNKDCYMPRVVSIGPCHHGKEELEKMEKLKIQIAGQFVEDERVIAEEMYRKVKELVGYARECYAEELTHQFNDEKFAQMMFLDGCFILDFFDNELEKKKIRNEEEVALVKRDLFLLENQLPFQVLLPLMRGELHIPPLSIDDTTKPLLLNLAAFEACGGGYSGLLTSYVCFMRSLIEKPQDVNVLRSKGILCTTIGSDDEIAQLFKDMTTNLVPNPSVFIELKKAIESHYRNTFKRWIAHYKAPISTTVVKYSFIYGFVVSAIQAYLAEVHKKPGFGNCSCPNATQIRH</sequence>
<keyword evidence="3" id="KW-1185">Reference proteome</keyword>
<feature type="region of interest" description="Disordered" evidence="1">
    <location>
        <begin position="1"/>
        <end position="24"/>
    </location>
</feature>
<reference evidence="2 3" key="1">
    <citation type="submission" date="2024-01" db="EMBL/GenBank/DDBJ databases">
        <authorList>
            <person name="Waweru B."/>
        </authorList>
    </citation>
    <scope>NUCLEOTIDE SEQUENCE [LARGE SCALE GENOMIC DNA]</scope>
</reference>
<name>A0AAV1QTJ5_9ROSI</name>
<evidence type="ECO:0000313" key="3">
    <source>
        <dbReference type="Proteomes" id="UP001314170"/>
    </source>
</evidence>
<dbReference type="EMBL" id="CAWUPB010000246">
    <property type="protein sequence ID" value="CAK7324135.1"/>
    <property type="molecule type" value="Genomic_DNA"/>
</dbReference>
<dbReference type="PANTHER" id="PTHR31170">
    <property type="entry name" value="BNAC04G53230D PROTEIN"/>
    <property type="match status" value="1"/>
</dbReference>
<dbReference type="Proteomes" id="UP001314170">
    <property type="component" value="Unassembled WGS sequence"/>
</dbReference>
<proteinExistence type="predicted"/>
<dbReference type="InterPro" id="IPR004158">
    <property type="entry name" value="DUF247_pln"/>
</dbReference>
<evidence type="ECO:0000256" key="1">
    <source>
        <dbReference type="SAM" id="MobiDB-lite"/>
    </source>
</evidence>
<organism evidence="2 3">
    <name type="scientific">Dovyalis caffra</name>
    <dbReference type="NCBI Taxonomy" id="77055"/>
    <lineage>
        <taxon>Eukaryota</taxon>
        <taxon>Viridiplantae</taxon>
        <taxon>Streptophyta</taxon>
        <taxon>Embryophyta</taxon>
        <taxon>Tracheophyta</taxon>
        <taxon>Spermatophyta</taxon>
        <taxon>Magnoliopsida</taxon>
        <taxon>eudicotyledons</taxon>
        <taxon>Gunneridae</taxon>
        <taxon>Pentapetalae</taxon>
        <taxon>rosids</taxon>
        <taxon>fabids</taxon>
        <taxon>Malpighiales</taxon>
        <taxon>Salicaceae</taxon>
        <taxon>Flacourtieae</taxon>
        <taxon>Dovyalis</taxon>
    </lineage>
</organism>
<evidence type="ECO:0000313" key="2">
    <source>
        <dbReference type="EMBL" id="CAK7324135.1"/>
    </source>
</evidence>
<dbReference type="AlphaFoldDB" id="A0AAV1QTJ5"/>
<accession>A0AAV1QTJ5</accession>
<gene>
    <name evidence="2" type="ORF">DCAF_LOCUS1772</name>
</gene>
<protein>
    <submittedName>
        <fullName evidence="2">Uncharacterized protein</fullName>
    </submittedName>
</protein>
<comment type="caution">
    <text evidence="2">The sequence shown here is derived from an EMBL/GenBank/DDBJ whole genome shotgun (WGS) entry which is preliminary data.</text>
</comment>
<dbReference type="Pfam" id="PF03140">
    <property type="entry name" value="DUF247"/>
    <property type="match status" value="2"/>
</dbReference>